<dbReference type="PIRSF" id="PIRSF003170">
    <property type="entry name" value="Pet18p"/>
    <property type="match status" value="1"/>
</dbReference>
<feature type="active site" description="Proton donor" evidence="1">
    <location>
        <position position="198"/>
    </location>
</feature>
<keyword evidence="5" id="KW-1185">Reference proteome</keyword>
<dbReference type="InterPro" id="IPR004305">
    <property type="entry name" value="Thiaminase-2/PQQC"/>
</dbReference>
<dbReference type="InterPro" id="IPR026285">
    <property type="entry name" value="TenA_E"/>
</dbReference>
<feature type="binding site" evidence="2">
    <location>
        <position position="82"/>
    </location>
    <ligand>
        <name>substrate</name>
    </ligand>
</feature>
<dbReference type="InterPro" id="IPR050967">
    <property type="entry name" value="Thiamine_Salvage_TenA"/>
</dbReference>
<sequence>MSTTNRLLEENEELVSLVTQHILPKQLCDGTLSDDVLYIYCAQDKMFFILTLRLIVFYTSKAPTEKALLRLCKQVGFLANDENDYFDRCLKLTEKASLKRFEKEVLPKVQKYLDFLESMPDSLDYDQWVTHLWCAEHVYSRWAHDLPRAKNLEWKHQEWIRLHDGDHFEEWCNFLAAEVDKVDYTHVNKVFKATLELEKDFFDGCLQAAK</sequence>
<evidence type="ECO:0000313" key="4">
    <source>
        <dbReference type="EMBL" id="CDO92874.1"/>
    </source>
</evidence>
<dbReference type="PANTHER" id="PTHR43198:SF2">
    <property type="entry name" value="SI:CH1073-67J19.1-RELATED"/>
    <property type="match status" value="1"/>
</dbReference>
<dbReference type="InterPro" id="IPR016084">
    <property type="entry name" value="Haem_Oase-like_multi-hlx"/>
</dbReference>
<dbReference type="Proteomes" id="UP000031516">
    <property type="component" value="Unassembled WGS sequence"/>
</dbReference>
<dbReference type="Gene3D" id="1.20.910.10">
    <property type="entry name" value="Heme oxygenase-like"/>
    <property type="match status" value="1"/>
</dbReference>
<evidence type="ECO:0000313" key="5">
    <source>
        <dbReference type="Proteomes" id="UP000031516"/>
    </source>
</evidence>
<protein>
    <submittedName>
        <fullName evidence="4">WGS project CCBQ000000000 data, contig MAT</fullName>
    </submittedName>
</protein>
<gene>
    <name evidence="4" type="ORF">KLDO_g1182</name>
</gene>
<name>A0A0A8L426_9SACH</name>
<dbReference type="GO" id="GO:0005829">
    <property type="term" value="C:cytosol"/>
    <property type="evidence" value="ECO:0007669"/>
    <property type="project" value="TreeGrafter"/>
</dbReference>
<evidence type="ECO:0000256" key="2">
    <source>
        <dbReference type="PIRSR" id="PIRSR003170-2"/>
    </source>
</evidence>
<evidence type="ECO:0000256" key="1">
    <source>
        <dbReference type="PIRSR" id="PIRSR003170-1"/>
    </source>
</evidence>
<dbReference type="EMBL" id="CCBQ010000018">
    <property type="protein sequence ID" value="CDO92874.1"/>
    <property type="molecule type" value="Genomic_DNA"/>
</dbReference>
<dbReference type="CDD" id="cd19358">
    <property type="entry name" value="TenA_E_Spr0628-like"/>
    <property type="match status" value="1"/>
</dbReference>
<feature type="domain" description="Thiaminase-2/PQQC" evidence="3">
    <location>
        <begin position="19"/>
        <end position="205"/>
    </location>
</feature>
<feature type="binding site" evidence="2">
    <location>
        <position position="136"/>
    </location>
    <ligand>
        <name>substrate</name>
    </ligand>
</feature>
<evidence type="ECO:0000259" key="3">
    <source>
        <dbReference type="Pfam" id="PF03070"/>
    </source>
</evidence>
<dbReference type="PANTHER" id="PTHR43198">
    <property type="entry name" value="BIFUNCTIONAL TH2 PROTEIN"/>
    <property type="match status" value="1"/>
</dbReference>
<dbReference type="SUPFAM" id="SSF48613">
    <property type="entry name" value="Heme oxygenase-like"/>
    <property type="match status" value="1"/>
</dbReference>
<dbReference type="AlphaFoldDB" id="A0A0A8L426"/>
<feature type="binding site" evidence="2">
    <location>
        <position position="44"/>
    </location>
    <ligand>
        <name>substrate</name>
    </ligand>
</feature>
<comment type="caution">
    <text evidence="4">The sequence shown here is derived from an EMBL/GenBank/DDBJ whole genome shotgun (WGS) entry which is preliminary data.</text>
</comment>
<dbReference type="OrthoDB" id="37730at2759"/>
<dbReference type="GO" id="GO:0006772">
    <property type="term" value="P:thiamine metabolic process"/>
    <property type="evidence" value="ECO:0007669"/>
    <property type="project" value="UniProtKB-ARBA"/>
</dbReference>
<dbReference type="Pfam" id="PF03070">
    <property type="entry name" value="TENA_THI-4"/>
    <property type="match status" value="1"/>
</dbReference>
<accession>A0A0A8L426</accession>
<reference evidence="4 5" key="1">
    <citation type="submission" date="2014-03" db="EMBL/GenBank/DDBJ databases">
        <title>The genome of Kluyveromyces dobzhanskii.</title>
        <authorList>
            <person name="Nystedt B."/>
            <person name="Astrom S."/>
        </authorList>
    </citation>
    <scope>NUCLEOTIDE SEQUENCE [LARGE SCALE GENOMIC DNA]</scope>
    <source>
        <strain evidence="4 5">CBS 2104</strain>
    </source>
</reference>
<organism evidence="4 5">
    <name type="scientific">Kluyveromyces dobzhanskii CBS 2104</name>
    <dbReference type="NCBI Taxonomy" id="1427455"/>
    <lineage>
        <taxon>Eukaryota</taxon>
        <taxon>Fungi</taxon>
        <taxon>Dikarya</taxon>
        <taxon>Ascomycota</taxon>
        <taxon>Saccharomycotina</taxon>
        <taxon>Saccharomycetes</taxon>
        <taxon>Saccharomycetales</taxon>
        <taxon>Saccharomycetaceae</taxon>
        <taxon>Kluyveromyces</taxon>
    </lineage>
</organism>
<proteinExistence type="predicted"/>